<protein>
    <submittedName>
        <fullName evidence="1">Uncharacterized protein</fullName>
    </submittedName>
</protein>
<dbReference type="RefSeq" id="WP_011018732.1">
    <property type="nucleotide sequence ID" value="NZ_DUJS01000004.1"/>
</dbReference>
<evidence type="ECO:0000313" key="1">
    <source>
        <dbReference type="EMBL" id="HII70484.1"/>
    </source>
</evidence>
<name>A0A832TGU4_9EURY</name>
<organism evidence="1 2">
    <name type="scientific">Methanopyrus kandleri</name>
    <dbReference type="NCBI Taxonomy" id="2320"/>
    <lineage>
        <taxon>Archaea</taxon>
        <taxon>Methanobacteriati</taxon>
        <taxon>Methanobacteriota</taxon>
        <taxon>Methanomada group</taxon>
        <taxon>Methanopyri</taxon>
        <taxon>Methanopyrales</taxon>
        <taxon>Methanopyraceae</taxon>
        <taxon>Methanopyrus</taxon>
    </lineage>
</organism>
<dbReference type="EMBL" id="DUJS01000004">
    <property type="protein sequence ID" value="HII70484.1"/>
    <property type="molecule type" value="Genomic_DNA"/>
</dbReference>
<proteinExistence type="predicted"/>
<dbReference type="AlphaFoldDB" id="A0A832TGU4"/>
<sequence>MEGIRNQIERVLDPREGACGIAHATLEVLSWSGYRVECLEERLGVRARLIGPDGSVTEGRDVTWAPAILESLIKSGVYPEGWEERLSEVLTPERDMRRLARVFGYGRVLTVDRVAARIILGGGGTVIVRRRGLGSEVEIRYDGSKSDYVSYCPACALALAAVRHPQVYRELKRELADAPNTGKVKAEDGVVNSVRVRRGIAFATLKLANRSITNRGCCVAYAIVRAELKAGYGSERSKRLLRAYCDECPLKHCWVGKPISALGNVVLQRLTETEGGVRLKVEEYPEVVTPAGTGRGTLCALSACANAVLRLDASKVLKPDPSRSEAWGDDR</sequence>
<reference evidence="1" key="1">
    <citation type="journal article" date="2020" name="bioRxiv">
        <title>A rank-normalized archaeal taxonomy based on genome phylogeny resolves widespread incomplete and uneven classifications.</title>
        <authorList>
            <person name="Rinke C."/>
            <person name="Chuvochina M."/>
            <person name="Mussig A.J."/>
            <person name="Chaumeil P.-A."/>
            <person name="Waite D.W."/>
            <person name="Whitman W.B."/>
            <person name="Parks D.H."/>
            <person name="Hugenholtz P."/>
        </authorList>
    </citation>
    <scope>NUCLEOTIDE SEQUENCE</scope>
    <source>
        <strain evidence="1">UBA8853</strain>
    </source>
</reference>
<gene>
    <name evidence="1" type="ORF">HA336_04545</name>
</gene>
<comment type="caution">
    <text evidence="1">The sequence shown here is derived from an EMBL/GenBank/DDBJ whole genome shotgun (WGS) entry which is preliminary data.</text>
</comment>
<accession>A0A832TGU4</accession>
<dbReference type="GeneID" id="1477665"/>
<evidence type="ECO:0000313" key="2">
    <source>
        <dbReference type="Proteomes" id="UP000619545"/>
    </source>
</evidence>
<dbReference type="OMA" id="WGCCIAY"/>
<dbReference type="Proteomes" id="UP000619545">
    <property type="component" value="Unassembled WGS sequence"/>
</dbReference>